<dbReference type="PROSITE" id="PS50045">
    <property type="entry name" value="SIGMA54_INTERACT_4"/>
    <property type="match status" value="1"/>
</dbReference>
<keyword evidence="5" id="KW-0804">Transcription</keyword>
<reference evidence="8" key="1">
    <citation type="submission" date="2017-02" db="EMBL/GenBank/DDBJ databases">
        <authorList>
            <person name="Varghese N."/>
            <person name="Submissions S."/>
        </authorList>
    </citation>
    <scope>NUCLEOTIDE SEQUENCE [LARGE SCALE GENOMIC DNA]</scope>
    <source>
        <strain evidence="8">ATCC 35199</strain>
    </source>
</reference>
<dbReference type="AlphaFoldDB" id="A0A1T5C635"/>
<gene>
    <name evidence="7" type="ORF">SAMN02745120_2018</name>
</gene>
<dbReference type="Pfam" id="PF00158">
    <property type="entry name" value="Sigma54_activat"/>
    <property type="match status" value="1"/>
</dbReference>
<feature type="domain" description="Sigma-54 factor interaction" evidence="6">
    <location>
        <begin position="156"/>
        <end position="386"/>
    </location>
</feature>
<protein>
    <submittedName>
        <fullName evidence="7">Transcriptional regulator containing PAS, AAA-type ATPase, and DNA-binding Fis domains</fullName>
    </submittedName>
</protein>
<evidence type="ECO:0000256" key="3">
    <source>
        <dbReference type="ARBA" id="ARBA00023015"/>
    </source>
</evidence>
<dbReference type="SUPFAM" id="SSF46689">
    <property type="entry name" value="Homeodomain-like"/>
    <property type="match status" value="1"/>
</dbReference>
<dbReference type="InterPro" id="IPR003593">
    <property type="entry name" value="AAA+_ATPase"/>
</dbReference>
<dbReference type="InterPro" id="IPR002197">
    <property type="entry name" value="HTH_Fis"/>
</dbReference>
<keyword evidence="4 7" id="KW-0238">DNA-binding</keyword>
<dbReference type="PANTHER" id="PTHR32071">
    <property type="entry name" value="TRANSCRIPTIONAL REGULATORY PROTEIN"/>
    <property type="match status" value="1"/>
</dbReference>
<dbReference type="GO" id="GO:0006355">
    <property type="term" value="P:regulation of DNA-templated transcription"/>
    <property type="evidence" value="ECO:0007669"/>
    <property type="project" value="InterPro"/>
</dbReference>
<dbReference type="Gene3D" id="3.30.450.20">
    <property type="entry name" value="PAS domain"/>
    <property type="match status" value="1"/>
</dbReference>
<dbReference type="InterPro" id="IPR035965">
    <property type="entry name" value="PAS-like_dom_sf"/>
</dbReference>
<evidence type="ECO:0000256" key="4">
    <source>
        <dbReference type="ARBA" id="ARBA00023125"/>
    </source>
</evidence>
<name>A0A1T5C635_9FIRM</name>
<keyword evidence="3" id="KW-0805">Transcription regulation</keyword>
<evidence type="ECO:0000313" key="8">
    <source>
        <dbReference type="Proteomes" id="UP000243406"/>
    </source>
</evidence>
<dbReference type="Gene3D" id="1.10.10.60">
    <property type="entry name" value="Homeodomain-like"/>
    <property type="match status" value="1"/>
</dbReference>
<dbReference type="OrthoDB" id="9803970at2"/>
<dbReference type="Pfam" id="PF25601">
    <property type="entry name" value="AAA_lid_14"/>
    <property type="match status" value="1"/>
</dbReference>
<dbReference type="InterPro" id="IPR058031">
    <property type="entry name" value="AAA_lid_NorR"/>
</dbReference>
<keyword evidence="2" id="KW-0067">ATP-binding</keyword>
<dbReference type="PRINTS" id="PR01590">
    <property type="entry name" value="HTHFIS"/>
</dbReference>
<dbReference type="SMART" id="SM00382">
    <property type="entry name" value="AAA"/>
    <property type="match status" value="1"/>
</dbReference>
<proteinExistence type="predicted"/>
<sequence length="465" mass="52596">MDNENNIFLKENKDNLDYKEILNVILNNAYEWLVIIDDKGYIMMMSKGYKEFIGDMVPEGKHVTEVIENTKLHDIVKTGKTQIGEIQIIKGQQVIASRLPIIKDNKIIGAIGKVIFKDITDFYDMSKKIITMEKEIKYYKDQLKKQKSAKYSFSNIIGESKSLMEVKNICQRAAMSDSNVLIMGESGTGKELFAHAIHNASDRASGPFVKINCAAIPSELLESELFGYEGGAFTGAKKEGKVGKFELANGGSIFLDEIGDMPLQMQVKLLRVLQEREIERIGSTKTRPINVRIISATNKNLEEEVKSANFREDLYYRLNVMSVNIEPLRKRKDDIRPLAKALVKKLSSQMGVHVDSISEKAMAALEAYDWPGNIRELENVIERSINLLDSDRIIKVSTLPVHITQSHKTHVYIAGSTLKEQLYDVEKSIILECLNENQGNKQKTANDLDMSRTSLYQKLKSYGID</sequence>
<dbReference type="EMBL" id="FUYN01000004">
    <property type="protein sequence ID" value="SKB54590.1"/>
    <property type="molecule type" value="Genomic_DNA"/>
</dbReference>
<dbReference type="Pfam" id="PF02954">
    <property type="entry name" value="HTH_8"/>
    <property type="match status" value="1"/>
</dbReference>
<dbReference type="PROSITE" id="PS00675">
    <property type="entry name" value="SIGMA54_INTERACT_1"/>
    <property type="match status" value="1"/>
</dbReference>
<dbReference type="PANTHER" id="PTHR32071:SF57">
    <property type="entry name" value="C4-DICARBOXYLATE TRANSPORT TRANSCRIPTIONAL REGULATORY PROTEIN DCTD"/>
    <property type="match status" value="1"/>
</dbReference>
<keyword evidence="8" id="KW-1185">Reference proteome</keyword>
<dbReference type="InterPro" id="IPR002078">
    <property type="entry name" value="Sigma_54_int"/>
</dbReference>
<accession>A0A1T5C635</accession>
<dbReference type="InterPro" id="IPR025944">
    <property type="entry name" value="Sigma_54_int_dom_CS"/>
</dbReference>
<evidence type="ECO:0000259" key="6">
    <source>
        <dbReference type="PROSITE" id="PS50045"/>
    </source>
</evidence>
<evidence type="ECO:0000313" key="7">
    <source>
        <dbReference type="EMBL" id="SKB54590.1"/>
    </source>
</evidence>
<dbReference type="PROSITE" id="PS00676">
    <property type="entry name" value="SIGMA54_INTERACT_2"/>
    <property type="match status" value="1"/>
</dbReference>
<evidence type="ECO:0000256" key="1">
    <source>
        <dbReference type="ARBA" id="ARBA00022741"/>
    </source>
</evidence>
<dbReference type="FunFam" id="3.40.50.300:FF:000006">
    <property type="entry name" value="DNA-binding transcriptional regulator NtrC"/>
    <property type="match status" value="1"/>
</dbReference>
<keyword evidence="1" id="KW-0547">Nucleotide-binding</keyword>
<dbReference type="InterPro" id="IPR025662">
    <property type="entry name" value="Sigma_54_int_dom_ATP-bd_1"/>
</dbReference>
<dbReference type="PROSITE" id="PS00688">
    <property type="entry name" value="SIGMA54_INTERACT_3"/>
    <property type="match status" value="1"/>
</dbReference>
<dbReference type="InterPro" id="IPR025943">
    <property type="entry name" value="Sigma_54_int_dom_ATP-bd_2"/>
</dbReference>
<organism evidence="7 8">
    <name type="scientific">Acetoanaerobium noterae</name>
    <dbReference type="NCBI Taxonomy" id="745369"/>
    <lineage>
        <taxon>Bacteria</taxon>
        <taxon>Bacillati</taxon>
        <taxon>Bacillota</taxon>
        <taxon>Clostridia</taxon>
        <taxon>Peptostreptococcales</taxon>
        <taxon>Filifactoraceae</taxon>
        <taxon>Acetoanaerobium</taxon>
    </lineage>
</organism>
<dbReference type="SUPFAM" id="SSF52540">
    <property type="entry name" value="P-loop containing nucleoside triphosphate hydrolases"/>
    <property type="match status" value="1"/>
</dbReference>
<dbReference type="InterPro" id="IPR027417">
    <property type="entry name" value="P-loop_NTPase"/>
</dbReference>
<evidence type="ECO:0000256" key="5">
    <source>
        <dbReference type="ARBA" id="ARBA00023163"/>
    </source>
</evidence>
<dbReference type="Gene3D" id="3.40.50.300">
    <property type="entry name" value="P-loop containing nucleotide triphosphate hydrolases"/>
    <property type="match status" value="1"/>
</dbReference>
<dbReference type="SUPFAM" id="SSF55785">
    <property type="entry name" value="PYP-like sensor domain (PAS domain)"/>
    <property type="match status" value="1"/>
</dbReference>
<dbReference type="GO" id="GO:0043565">
    <property type="term" value="F:sequence-specific DNA binding"/>
    <property type="evidence" value="ECO:0007669"/>
    <property type="project" value="InterPro"/>
</dbReference>
<evidence type="ECO:0000256" key="2">
    <source>
        <dbReference type="ARBA" id="ARBA00022840"/>
    </source>
</evidence>
<dbReference type="InterPro" id="IPR009057">
    <property type="entry name" value="Homeodomain-like_sf"/>
</dbReference>
<dbReference type="RefSeq" id="WP_079589816.1">
    <property type="nucleotide sequence ID" value="NZ_CP154629.1"/>
</dbReference>
<dbReference type="CDD" id="cd00009">
    <property type="entry name" value="AAA"/>
    <property type="match status" value="1"/>
</dbReference>
<dbReference type="Proteomes" id="UP000243406">
    <property type="component" value="Unassembled WGS sequence"/>
</dbReference>
<dbReference type="Gene3D" id="1.10.8.60">
    <property type="match status" value="1"/>
</dbReference>
<dbReference type="GO" id="GO:0005524">
    <property type="term" value="F:ATP binding"/>
    <property type="evidence" value="ECO:0007669"/>
    <property type="project" value="UniProtKB-KW"/>
</dbReference>